<feature type="region of interest" description="Disordered" evidence="4">
    <location>
        <begin position="735"/>
        <end position="755"/>
    </location>
</feature>
<dbReference type="InterPro" id="IPR027417">
    <property type="entry name" value="P-loop_NTPase"/>
</dbReference>
<dbReference type="EMBL" id="JBHSLD010000001">
    <property type="protein sequence ID" value="MFC5379309.1"/>
    <property type="molecule type" value="Genomic_DNA"/>
</dbReference>
<keyword evidence="3" id="KW-0853">WD repeat</keyword>
<dbReference type="PANTHER" id="PTHR35807">
    <property type="entry name" value="TRANSCRIPTIONAL REGULATOR REDD-RELATED"/>
    <property type="match status" value="1"/>
</dbReference>
<dbReference type="SUPFAM" id="SSF51004">
    <property type="entry name" value="C-terminal (heme d1) domain of cytochrome cd1-nitrite reductase"/>
    <property type="match status" value="1"/>
</dbReference>
<reference evidence="7" key="1">
    <citation type="journal article" date="2019" name="Int. J. Syst. Evol. Microbiol.">
        <title>The Global Catalogue of Microorganisms (GCM) 10K type strain sequencing project: providing services to taxonomists for standard genome sequencing and annotation.</title>
        <authorList>
            <consortium name="The Broad Institute Genomics Platform"/>
            <consortium name="The Broad Institute Genome Sequencing Center for Infectious Disease"/>
            <person name="Wu L."/>
            <person name="Ma J."/>
        </authorList>
    </citation>
    <scope>NUCLEOTIDE SEQUENCE [LARGE SCALE GENOMIC DNA]</scope>
    <source>
        <strain evidence="7">CCUG 43114</strain>
    </source>
</reference>
<dbReference type="PROSITE" id="PS50294">
    <property type="entry name" value="WD_REPEATS_REGION"/>
    <property type="match status" value="1"/>
</dbReference>
<evidence type="ECO:0000259" key="5">
    <source>
        <dbReference type="SMART" id="SM01043"/>
    </source>
</evidence>
<dbReference type="InterPro" id="IPR011990">
    <property type="entry name" value="TPR-like_helical_dom_sf"/>
</dbReference>
<keyword evidence="2" id="KW-0804">Transcription</keyword>
<evidence type="ECO:0000313" key="7">
    <source>
        <dbReference type="Proteomes" id="UP001596122"/>
    </source>
</evidence>
<evidence type="ECO:0000256" key="2">
    <source>
        <dbReference type="ARBA" id="ARBA00023163"/>
    </source>
</evidence>
<dbReference type="SUPFAM" id="SSF52540">
    <property type="entry name" value="P-loop containing nucleoside triphosphate hydrolases"/>
    <property type="match status" value="1"/>
</dbReference>
<dbReference type="PROSITE" id="PS50082">
    <property type="entry name" value="WD_REPEATS_2"/>
    <property type="match status" value="1"/>
</dbReference>
<organism evidence="6 7">
    <name type="scientific">Aquipuribacter nitratireducens</name>
    <dbReference type="NCBI Taxonomy" id="650104"/>
    <lineage>
        <taxon>Bacteria</taxon>
        <taxon>Bacillati</taxon>
        <taxon>Actinomycetota</taxon>
        <taxon>Actinomycetes</taxon>
        <taxon>Micrococcales</taxon>
        <taxon>Intrasporangiaceae</taxon>
        <taxon>Aquipuribacter</taxon>
    </lineage>
</organism>
<evidence type="ECO:0000256" key="4">
    <source>
        <dbReference type="SAM" id="MobiDB-lite"/>
    </source>
</evidence>
<dbReference type="Gene3D" id="2.130.10.10">
    <property type="entry name" value="YVTN repeat-like/Quinoprotein amine dehydrogenase"/>
    <property type="match status" value="2"/>
</dbReference>
<dbReference type="InterPro" id="IPR001680">
    <property type="entry name" value="WD40_rpt"/>
</dbReference>
<dbReference type="InterPro" id="IPR011048">
    <property type="entry name" value="Haem_d1_sf"/>
</dbReference>
<evidence type="ECO:0000313" key="6">
    <source>
        <dbReference type="EMBL" id="MFC5379309.1"/>
    </source>
</evidence>
<dbReference type="InterPro" id="IPR051677">
    <property type="entry name" value="AfsR-DnrI-RedD_regulator"/>
</dbReference>
<dbReference type="InterPro" id="IPR011044">
    <property type="entry name" value="Quino_amine_DH_bsu"/>
</dbReference>
<accession>A0ABW0GIK2</accession>
<dbReference type="SUPFAM" id="SSF50969">
    <property type="entry name" value="YVTN repeat-like/Quinoprotein amine dehydrogenase"/>
    <property type="match status" value="1"/>
</dbReference>
<dbReference type="SMART" id="SM00320">
    <property type="entry name" value="WD40"/>
    <property type="match status" value="1"/>
</dbReference>
<dbReference type="InterPro" id="IPR015943">
    <property type="entry name" value="WD40/YVTN_repeat-like_dom_sf"/>
</dbReference>
<dbReference type="RefSeq" id="WP_340266584.1">
    <property type="nucleotide sequence ID" value="NZ_JBBEOG010000001.1"/>
</dbReference>
<name>A0ABW0GIK2_9MICO</name>
<dbReference type="Pfam" id="PF20703">
    <property type="entry name" value="nSTAND1"/>
    <property type="match status" value="1"/>
</dbReference>
<keyword evidence="1" id="KW-0805">Transcription regulation</keyword>
<dbReference type="PANTHER" id="PTHR35807:SF1">
    <property type="entry name" value="TRANSCRIPTIONAL REGULATOR REDD"/>
    <property type="match status" value="1"/>
</dbReference>
<proteinExistence type="predicted"/>
<evidence type="ECO:0000256" key="3">
    <source>
        <dbReference type="PROSITE-ProRule" id="PRU00221"/>
    </source>
</evidence>
<comment type="caution">
    <text evidence="6">The sequence shown here is derived from an EMBL/GenBank/DDBJ whole genome shotgun (WGS) entry which is preliminary data.</text>
</comment>
<feature type="domain" description="Bacterial transcriptional activator" evidence="5">
    <location>
        <begin position="33"/>
        <end position="178"/>
    </location>
</feature>
<dbReference type="InterPro" id="IPR049052">
    <property type="entry name" value="nSTAND1"/>
</dbReference>
<dbReference type="Gene3D" id="1.25.40.10">
    <property type="entry name" value="Tetratricopeptide repeat domain"/>
    <property type="match status" value="1"/>
</dbReference>
<protein>
    <submittedName>
        <fullName evidence="6">BTAD domain-containing putative transcriptional regulator</fullName>
    </submittedName>
</protein>
<dbReference type="InterPro" id="IPR005158">
    <property type="entry name" value="BTAD"/>
</dbReference>
<dbReference type="SUPFAM" id="SSF48452">
    <property type="entry name" value="TPR-like"/>
    <property type="match status" value="1"/>
</dbReference>
<dbReference type="Proteomes" id="UP001596122">
    <property type="component" value="Unassembled WGS sequence"/>
</dbReference>
<dbReference type="CDD" id="cd15831">
    <property type="entry name" value="BTAD"/>
    <property type="match status" value="1"/>
</dbReference>
<dbReference type="Pfam" id="PF03704">
    <property type="entry name" value="BTAD"/>
    <property type="match status" value="1"/>
</dbReference>
<sequence>MQICVARLRKALGRRAVETVRGGYRVDAGVLDLDVDDFEELLRRGRDLADAGEADRAVVLFDRALGVWRGDPFPGLDGWLPALAESARLQELHRSTEEALLDARLAVGQHREVAADAETLVAEQPLRERRWVLLALAQYRCGRQADALATLRRARRLLRDELGVDAGEDITALETAVLRQDAALRVLPRPRPVAEHCPYKGLAHHDVGDDLFGRDADVAACLARLRETPVLVVTGPSGCGKSSLLRAGLVPALRRSGSQVDVLAPGTDGVLAVPATGPATRKGTAHVLVVDQLEEAVGPGATGDGVTETLARLVEHVRGGGSVVVAVRVDRLAALTGYPPFGRLAERGLHLLTPLDGDALREVIVRPAAEVGLRLEPGLVELLVRDVEGEPGALPLLSHALVETWRLRDGPVLTVAAYRASGGIRGAVARSADTLFEGLTASQRTALRAVLLRLVGPSPDGDPVRRRIPLDSVNGDGDREHVVSLLVRARLLTVEDGTVEMSHESLAREWPRLRTWLEEHETGSRTLRHLGVAADGWESLGRPDTELYRGGRLETVLEYCDSARPALSAVERDFLDASRAHAESERRVLQRRALEDARRAGRLRLLLAGTSGLLVVALVAGVLAVTSAREAREQRDTAVAARSEAALQGLVTASGALRSSERDVAALLAVEAFRRWPDDVRARDALLGTFTADPGFLGNRYLPARGSVLGAVHPAAAQAAVVVVDGETPVRLDLGSGDLAPLGPATGGPSPEVPGPTERLAVSGDGRRVAVLGPGDAGADCDLASGRDSGCGRAVVLDATSGRLLLGPLTLPFAAGQAALDHDGALLAVAGGTDGGLVVHRVADGARTGAVDGSVPVDDDPWLGDAAAVAFDADGRIWLGSLGTRLRVLDAEALEVVRTVDVPPRTTNQHLVVLGEVVVGGGNAGLVAVDGAGVRWQQDLRGTHPDPCPALTASEAHTAVWCGSHFGRIEQFDLGTGAPTGADLDPQLGAVASLGVTADARELVAFGGEVPVVSRWRLDGSGPVASLVAEGHALADGYDPSGAPALLVSDRDSGTDSSSDFRLFSLWDPGADREVSRLDVVRAASMEGVGWLGRGTLAGMRLPQLRFGWIDVETGELAPGEEIGPECDHLWASGDGHRGYCGFLDGDVWTLDAATRRRTGPVISSHGEVRSVSATAGGDLVVVTAVTSEGATTTVHDGPSGRVVAGPSVGPSLTSVSPRGLLAGATGGDVGLYDLRTLERLADLPGARGEVNSLQFSRDGAILLATSNDQTVSVYDVATGRRLGDPIPTDAPLSYPGYLRPDGRAIAVTDERGVVVWDLDPARHRAAACQVAGRNLTRAEWAAHLGAVGPYRATCPGLPVDPSPGEGVDARP</sequence>
<dbReference type="SMART" id="SM01043">
    <property type="entry name" value="BTAD"/>
    <property type="match status" value="1"/>
</dbReference>
<evidence type="ECO:0000256" key="1">
    <source>
        <dbReference type="ARBA" id="ARBA00023015"/>
    </source>
</evidence>
<keyword evidence="7" id="KW-1185">Reference proteome</keyword>
<feature type="repeat" description="WD" evidence="3">
    <location>
        <begin position="1244"/>
        <end position="1285"/>
    </location>
</feature>
<gene>
    <name evidence="6" type="ORF">ACFPJ6_00745</name>
</gene>